<protein>
    <submittedName>
        <fullName evidence="2">Uncharacterized protein</fullName>
    </submittedName>
</protein>
<accession>A0A0P0RBC6</accession>
<dbReference type="RefSeq" id="WP_035991042.1">
    <property type="nucleotide sequence ID" value="NZ_CP012746.1"/>
</dbReference>
<evidence type="ECO:0000313" key="2">
    <source>
        <dbReference type="EMBL" id="ALL65380.1"/>
    </source>
</evidence>
<keyword evidence="1" id="KW-1133">Transmembrane helix</keyword>
<proteinExistence type="predicted"/>
<evidence type="ECO:0000256" key="1">
    <source>
        <dbReference type="SAM" id="Phobius"/>
    </source>
</evidence>
<evidence type="ECO:0000313" key="3">
    <source>
        <dbReference type="Proteomes" id="UP000019146"/>
    </source>
</evidence>
<dbReference type="GeneID" id="69969446"/>
<feature type="transmembrane region" description="Helical" evidence="1">
    <location>
        <begin position="12"/>
        <end position="29"/>
    </location>
</feature>
<dbReference type="Proteomes" id="UP000019146">
    <property type="component" value="Chromosome 1"/>
</dbReference>
<keyword evidence="1" id="KW-0812">Transmembrane</keyword>
<organism evidence="2 3">
    <name type="scientific">Paraburkholderia caribensis MBA4</name>
    <dbReference type="NCBI Taxonomy" id="1323664"/>
    <lineage>
        <taxon>Bacteria</taxon>
        <taxon>Pseudomonadati</taxon>
        <taxon>Pseudomonadota</taxon>
        <taxon>Betaproteobacteria</taxon>
        <taxon>Burkholderiales</taxon>
        <taxon>Burkholderiaceae</taxon>
        <taxon>Paraburkholderia</taxon>
    </lineage>
</organism>
<reference evidence="2 3" key="1">
    <citation type="journal article" date="2014" name="Genome Announc.">
        <title>Draft Genome Sequence of the Haloacid-Degrading Burkholderia caribensis Strain MBA4.</title>
        <authorList>
            <person name="Pan Y."/>
            <person name="Kong K.F."/>
            <person name="Tsang J.S."/>
        </authorList>
    </citation>
    <scope>NUCLEOTIDE SEQUENCE [LARGE SCALE GENOMIC DNA]</scope>
    <source>
        <strain evidence="2 3">MBA4</strain>
    </source>
</reference>
<dbReference type="KEGG" id="bcai:K788_0003920"/>
<sequence>MSPRFQIFEKIAFSLVVMSAVLCSGYIAWETSPGFQDAVHASAAAVRWSGDYSFICASTATNACDQLPVD</sequence>
<dbReference type="AlphaFoldDB" id="A0A0P0RBC6"/>
<name>A0A0P0RBC6_9BURK</name>
<keyword evidence="1" id="KW-0472">Membrane</keyword>
<dbReference type="EMBL" id="CP012746">
    <property type="protein sequence ID" value="ALL65380.1"/>
    <property type="molecule type" value="Genomic_DNA"/>
</dbReference>
<gene>
    <name evidence="2" type="ORF">K788_0003920</name>
</gene>